<name>E6U0Z1_EVAC2</name>
<sequence length="326" mass="36192">MLKKKIISYMRVDDRVVEQLKQDFDVTCFYNHEYLGDAAFDHALQEADGIIGLALKVNKQLLQHAPKLKVVSNVSVGYDNLDIEEMTKRNIMATNTPGVLDDTTADAIFGLLIATARRIPELDSFVKEGNWNISLQPEQYGLDVHHKTLGIIGLGSIGSAIAKRAHFGFGMNILYHNRSRNKEAENTYSATYCELNELLENSDFVCLMVPATDKTKNMISASQFKSMKSTAIFINGSRGKNVDEAALYDALVDGEIHAAGVDVYKEEPTNKDNPLLRLHNIVTLPHIGSSTIECEYNMSKLAAENIKKALTGCKPPTLINKQVWEG</sequence>
<evidence type="ECO:0000256" key="8">
    <source>
        <dbReference type="ARBA" id="ARBA00073362"/>
    </source>
</evidence>
<dbReference type="Pfam" id="PF00389">
    <property type="entry name" value="2-Hacid_dh"/>
    <property type="match status" value="1"/>
</dbReference>
<evidence type="ECO:0000256" key="2">
    <source>
        <dbReference type="ARBA" id="ARBA00051801"/>
    </source>
</evidence>
<comment type="similarity">
    <text evidence="5">Belongs to the D-isomer specific 2-hydroxyacid dehydrogenase family. GhrB subfamily.</text>
</comment>
<dbReference type="eggNOG" id="COG1052">
    <property type="taxonomic scope" value="Bacteria"/>
</dbReference>
<evidence type="ECO:0000256" key="6">
    <source>
        <dbReference type="ARBA" id="ARBA00066661"/>
    </source>
</evidence>
<dbReference type="GO" id="GO:0016618">
    <property type="term" value="F:hydroxypyruvate reductase [NAD(P)H] activity"/>
    <property type="evidence" value="ECO:0007669"/>
    <property type="project" value="UniProtKB-EC"/>
</dbReference>
<dbReference type="InterPro" id="IPR050223">
    <property type="entry name" value="D-isomer_2-hydroxyacid_DH"/>
</dbReference>
<dbReference type="GO" id="GO:0051287">
    <property type="term" value="F:NAD binding"/>
    <property type="evidence" value="ECO:0007669"/>
    <property type="project" value="InterPro"/>
</dbReference>
<dbReference type="InterPro" id="IPR036291">
    <property type="entry name" value="NAD(P)-bd_dom_sf"/>
</dbReference>
<gene>
    <name evidence="12" type="ordered locus">Bcell_2041</name>
</gene>
<protein>
    <recommendedName>
        <fullName evidence="8">Glyoxylate/hydroxypyruvate reductase B</fullName>
        <ecNumber evidence="6">1.1.1.79</ecNumber>
        <ecNumber evidence="7">1.1.1.81</ecNumber>
    </recommendedName>
</protein>
<keyword evidence="1 9" id="KW-0560">Oxidoreductase</keyword>
<dbReference type="PROSITE" id="PS00065">
    <property type="entry name" value="D_2_HYDROXYACID_DH_1"/>
    <property type="match status" value="1"/>
</dbReference>
<organism evidence="12 13">
    <name type="scientific">Evansella cellulosilytica (strain ATCC 21833 / DSM 2522 / FERM P-1141 / JCM 9156 / N-4)</name>
    <name type="common">Bacillus cellulosilyticus</name>
    <dbReference type="NCBI Taxonomy" id="649639"/>
    <lineage>
        <taxon>Bacteria</taxon>
        <taxon>Bacillati</taxon>
        <taxon>Bacillota</taxon>
        <taxon>Bacilli</taxon>
        <taxon>Bacillales</taxon>
        <taxon>Bacillaceae</taxon>
        <taxon>Evansella</taxon>
    </lineage>
</organism>
<dbReference type="Gene3D" id="3.40.50.720">
    <property type="entry name" value="NAD(P)-binding Rossmann-like Domain"/>
    <property type="match status" value="2"/>
</dbReference>
<comment type="catalytic activity">
    <reaction evidence="3">
        <text>(R)-glycerate + NADP(+) = 3-hydroxypyruvate + NADPH + H(+)</text>
        <dbReference type="Rhea" id="RHEA:18657"/>
        <dbReference type="ChEBI" id="CHEBI:15378"/>
        <dbReference type="ChEBI" id="CHEBI:16659"/>
        <dbReference type="ChEBI" id="CHEBI:17180"/>
        <dbReference type="ChEBI" id="CHEBI:57783"/>
        <dbReference type="ChEBI" id="CHEBI:58349"/>
        <dbReference type="EC" id="1.1.1.81"/>
    </reaction>
</comment>
<dbReference type="InterPro" id="IPR006140">
    <property type="entry name" value="D-isomer_DH_NAD-bd"/>
</dbReference>
<dbReference type="SUPFAM" id="SSF52283">
    <property type="entry name" value="Formate/glycerate dehydrogenase catalytic domain-like"/>
    <property type="match status" value="1"/>
</dbReference>
<accession>E6U0Z1</accession>
<dbReference type="Pfam" id="PF02826">
    <property type="entry name" value="2-Hacid_dh_C"/>
    <property type="match status" value="1"/>
</dbReference>
<dbReference type="PANTHER" id="PTHR10996:SF283">
    <property type="entry name" value="GLYOXYLATE_HYDROXYPYRUVATE REDUCTASE B"/>
    <property type="match status" value="1"/>
</dbReference>
<dbReference type="HOGENOM" id="CLU_019796_1_2_9"/>
<evidence type="ECO:0000256" key="1">
    <source>
        <dbReference type="ARBA" id="ARBA00023002"/>
    </source>
</evidence>
<dbReference type="EC" id="1.1.1.79" evidence="6"/>
<dbReference type="EC" id="1.1.1.81" evidence="7"/>
<evidence type="ECO:0000259" key="11">
    <source>
        <dbReference type="Pfam" id="PF02826"/>
    </source>
</evidence>
<evidence type="ECO:0000313" key="12">
    <source>
        <dbReference type="EMBL" id="ADU30303.1"/>
    </source>
</evidence>
<comment type="catalytic activity">
    <reaction evidence="4">
        <text>glycolate + NADP(+) = glyoxylate + NADPH + H(+)</text>
        <dbReference type="Rhea" id="RHEA:10992"/>
        <dbReference type="ChEBI" id="CHEBI:15378"/>
        <dbReference type="ChEBI" id="CHEBI:29805"/>
        <dbReference type="ChEBI" id="CHEBI:36655"/>
        <dbReference type="ChEBI" id="CHEBI:57783"/>
        <dbReference type="ChEBI" id="CHEBI:58349"/>
        <dbReference type="EC" id="1.1.1.79"/>
    </reaction>
</comment>
<evidence type="ECO:0000313" key="13">
    <source>
        <dbReference type="Proteomes" id="UP000001401"/>
    </source>
</evidence>
<dbReference type="PANTHER" id="PTHR10996">
    <property type="entry name" value="2-HYDROXYACID DEHYDROGENASE-RELATED"/>
    <property type="match status" value="1"/>
</dbReference>
<feature type="domain" description="D-isomer specific 2-hydroxyacid dehydrogenase catalytic" evidence="10">
    <location>
        <begin position="12"/>
        <end position="320"/>
    </location>
</feature>
<dbReference type="GO" id="GO:0030267">
    <property type="term" value="F:glyoxylate reductase (NADPH) activity"/>
    <property type="evidence" value="ECO:0007669"/>
    <property type="project" value="UniProtKB-EC"/>
</dbReference>
<dbReference type="STRING" id="649639.Bcell_2041"/>
<dbReference type="InterPro" id="IPR029752">
    <property type="entry name" value="D-isomer_DH_CS1"/>
</dbReference>
<reference evidence="12" key="1">
    <citation type="submission" date="2010-12" db="EMBL/GenBank/DDBJ databases">
        <title>Complete sequence of Bacillus cellulosilyticus DSM 2522.</title>
        <authorList>
            <consortium name="US DOE Joint Genome Institute"/>
            <person name="Lucas S."/>
            <person name="Copeland A."/>
            <person name="Lapidus A."/>
            <person name="Cheng J.-F."/>
            <person name="Bruce D."/>
            <person name="Goodwin L."/>
            <person name="Pitluck S."/>
            <person name="Chertkov O."/>
            <person name="Detter J.C."/>
            <person name="Han C."/>
            <person name="Tapia R."/>
            <person name="Land M."/>
            <person name="Hauser L."/>
            <person name="Jeffries C."/>
            <person name="Kyrpides N."/>
            <person name="Ivanova N."/>
            <person name="Mikhailova N."/>
            <person name="Brumm P."/>
            <person name="Mead D."/>
            <person name="Woyke T."/>
        </authorList>
    </citation>
    <scope>NUCLEOTIDE SEQUENCE [LARGE SCALE GENOMIC DNA]</scope>
    <source>
        <strain evidence="12">DSM 2522</strain>
    </source>
</reference>
<evidence type="ECO:0000256" key="9">
    <source>
        <dbReference type="RuleBase" id="RU003719"/>
    </source>
</evidence>
<evidence type="ECO:0000256" key="5">
    <source>
        <dbReference type="ARBA" id="ARBA00061278"/>
    </source>
</evidence>
<dbReference type="RefSeq" id="WP_013488639.1">
    <property type="nucleotide sequence ID" value="NC_014829.1"/>
</dbReference>
<dbReference type="EMBL" id="CP002394">
    <property type="protein sequence ID" value="ADU30303.1"/>
    <property type="molecule type" value="Genomic_DNA"/>
</dbReference>
<dbReference type="FunFam" id="3.40.50.720:FF:000026">
    <property type="entry name" value="Glyoxylate/hydroxypyruvate reductase B"/>
    <property type="match status" value="1"/>
</dbReference>
<dbReference type="CDD" id="cd05301">
    <property type="entry name" value="GDH"/>
    <property type="match status" value="1"/>
</dbReference>
<evidence type="ECO:0000256" key="3">
    <source>
        <dbReference type="ARBA" id="ARBA00052239"/>
    </source>
</evidence>
<comment type="catalytic activity">
    <reaction evidence="2">
        <text>(R)-glycerate + NAD(+) = 3-hydroxypyruvate + NADH + H(+)</text>
        <dbReference type="Rhea" id="RHEA:17905"/>
        <dbReference type="ChEBI" id="CHEBI:15378"/>
        <dbReference type="ChEBI" id="CHEBI:16659"/>
        <dbReference type="ChEBI" id="CHEBI:17180"/>
        <dbReference type="ChEBI" id="CHEBI:57540"/>
        <dbReference type="ChEBI" id="CHEBI:57945"/>
        <dbReference type="EC" id="1.1.1.81"/>
    </reaction>
</comment>
<proteinExistence type="inferred from homology"/>
<dbReference type="Proteomes" id="UP000001401">
    <property type="component" value="Chromosome"/>
</dbReference>
<dbReference type="InterPro" id="IPR006139">
    <property type="entry name" value="D-isomer_2_OHA_DH_cat_dom"/>
</dbReference>
<evidence type="ECO:0000256" key="7">
    <source>
        <dbReference type="ARBA" id="ARBA00066674"/>
    </source>
</evidence>
<keyword evidence="13" id="KW-1185">Reference proteome</keyword>
<evidence type="ECO:0000259" key="10">
    <source>
        <dbReference type="Pfam" id="PF00389"/>
    </source>
</evidence>
<dbReference type="GO" id="GO:0005829">
    <property type="term" value="C:cytosol"/>
    <property type="evidence" value="ECO:0007669"/>
    <property type="project" value="TreeGrafter"/>
</dbReference>
<dbReference type="AlphaFoldDB" id="E6U0Z1"/>
<feature type="domain" description="D-isomer specific 2-hydroxyacid dehydrogenase NAD-binding" evidence="11">
    <location>
        <begin position="109"/>
        <end position="288"/>
    </location>
</feature>
<dbReference type="KEGG" id="bco:Bcell_2041"/>
<evidence type="ECO:0000256" key="4">
    <source>
        <dbReference type="ARBA" id="ARBA00052769"/>
    </source>
</evidence>
<dbReference type="SUPFAM" id="SSF51735">
    <property type="entry name" value="NAD(P)-binding Rossmann-fold domains"/>
    <property type="match status" value="1"/>
</dbReference>